<protein>
    <recommendedName>
        <fullName evidence="3">Chorismate lyase</fullName>
    </recommendedName>
</protein>
<dbReference type="InterPro" id="IPR002800">
    <property type="entry name" value="Rv2949c-like"/>
</dbReference>
<dbReference type="RefSeq" id="WP_213412151.1">
    <property type="nucleotide sequence ID" value="NZ_BOVK01000027.1"/>
</dbReference>
<dbReference type="EMBL" id="BOVK01000027">
    <property type="protein sequence ID" value="GIQ69347.1"/>
    <property type="molecule type" value="Genomic_DNA"/>
</dbReference>
<evidence type="ECO:0000313" key="2">
    <source>
        <dbReference type="Proteomes" id="UP000677918"/>
    </source>
</evidence>
<reference evidence="1" key="1">
    <citation type="submission" date="2021-04" db="EMBL/GenBank/DDBJ databases">
        <title>Draft genome sequence of Xylanibacillus composti strain K13.</title>
        <authorList>
            <person name="Uke A."/>
            <person name="Chhe C."/>
            <person name="Baramee S."/>
            <person name="Kosugi A."/>
        </authorList>
    </citation>
    <scope>NUCLEOTIDE SEQUENCE</scope>
    <source>
        <strain evidence="1">K13</strain>
    </source>
</reference>
<keyword evidence="2" id="KW-1185">Reference proteome</keyword>
<dbReference type="InterPro" id="IPR028978">
    <property type="entry name" value="Chorismate_lyase_/UTRA_dom_sf"/>
</dbReference>
<dbReference type="Proteomes" id="UP000677918">
    <property type="component" value="Unassembled WGS sequence"/>
</dbReference>
<proteinExistence type="predicted"/>
<sequence length="168" mass="18911">METQWPNATASRMLLMSDGSTTRLLESMLDEKLEVAVEQQHIVPASSIAPSIREHLAADATSRLLERRSMLLLPSGQWISRNYVVCKPSLPQPIWEALQSGSLPIGKIWDAHPVMGKRQLLGCGSTNDPADDEHRLLAYKHYVLWNETEPLMYVREHFHPAYVAPPSS</sequence>
<gene>
    <name evidence="1" type="ORF">XYCOK13_21710</name>
</gene>
<evidence type="ECO:0008006" key="3">
    <source>
        <dbReference type="Google" id="ProtNLM"/>
    </source>
</evidence>
<dbReference type="SUPFAM" id="SSF64288">
    <property type="entry name" value="Chorismate lyase-like"/>
    <property type="match status" value="1"/>
</dbReference>
<organism evidence="1 2">
    <name type="scientific">Xylanibacillus composti</name>
    <dbReference type="NCBI Taxonomy" id="1572762"/>
    <lineage>
        <taxon>Bacteria</taxon>
        <taxon>Bacillati</taxon>
        <taxon>Bacillota</taxon>
        <taxon>Bacilli</taxon>
        <taxon>Bacillales</taxon>
        <taxon>Paenibacillaceae</taxon>
        <taxon>Xylanibacillus</taxon>
    </lineage>
</organism>
<dbReference type="Pfam" id="PF01947">
    <property type="entry name" value="Rv2949c-like"/>
    <property type="match status" value="1"/>
</dbReference>
<dbReference type="Gene3D" id="3.40.1410.10">
    <property type="entry name" value="Chorismate lyase-like"/>
    <property type="match status" value="1"/>
</dbReference>
<comment type="caution">
    <text evidence="1">The sequence shown here is derived from an EMBL/GenBank/DDBJ whole genome shotgun (WGS) entry which is preliminary data.</text>
</comment>
<dbReference type="AlphaFoldDB" id="A0A8J4H1R2"/>
<name>A0A8J4H1R2_9BACL</name>
<accession>A0A8J4H1R2</accession>
<evidence type="ECO:0000313" key="1">
    <source>
        <dbReference type="EMBL" id="GIQ69347.1"/>
    </source>
</evidence>